<evidence type="ECO:0000313" key="1">
    <source>
        <dbReference type="EMBL" id="JAD33930.1"/>
    </source>
</evidence>
<dbReference type="AlphaFoldDB" id="A0A0A8ZB12"/>
<accession>A0A0A8ZB12</accession>
<proteinExistence type="predicted"/>
<sequence length="35" mass="3987">MNHLVRHYAGSFNYKNFGIFTGCTKIYKIATICSS</sequence>
<dbReference type="EMBL" id="GBRH01263965">
    <property type="protein sequence ID" value="JAD33930.1"/>
    <property type="molecule type" value="Transcribed_RNA"/>
</dbReference>
<reference evidence="1" key="1">
    <citation type="submission" date="2014-09" db="EMBL/GenBank/DDBJ databases">
        <authorList>
            <person name="Magalhaes I.L.F."/>
            <person name="Oliveira U."/>
            <person name="Santos F.R."/>
            <person name="Vidigal T.H.D.A."/>
            <person name="Brescovit A.D."/>
            <person name="Santos A.J."/>
        </authorList>
    </citation>
    <scope>NUCLEOTIDE SEQUENCE</scope>
    <source>
        <tissue evidence="1">Shoot tissue taken approximately 20 cm above the soil surface</tissue>
    </source>
</reference>
<organism evidence="1">
    <name type="scientific">Arundo donax</name>
    <name type="common">Giant reed</name>
    <name type="synonym">Donax arundinaceus</name>
    <dbReference type="NCBI Taxonomy" id="35708"/>
    <lineage>
        <taxon>Eukaryota</taxon>
        <taxon>Viridiplantae</taxon>
        <taxon>Streptophyta</taxon>
        <taxon>Embryophyta</taxon>
        <taxon>Tracheophyta</taxon>
        <taxon>Spermatophyta</taxon>
        <taxon>Magnoliopsida</taxon>
        <taxon>Liliopsida</taxon>
        <taxon>Poales</taxon>
        <taxon>Poaceae</taxon>
        <taxon>PACMAD clade</taxon>
        <taxon>Arundinoideae</taxon>
        <taxon>Arundineae</taxon>
        <taxon>Arundo</taxon>
    </lineage>
</organism>
<reference evidence="1" key="2">
    <citation type="journal article" date="2015" name="Data Brief">
        <title>Shoot transcriptome of the giant reed, Arundo donax.</title>
        <authorList>
            <person name="Barrero R.A."/>
            <person name="Guerrero F.D."/>
            <person name="Moolhuijzen P."/>
            <person name="Goolsby J.A."/>
            <person name="Tidwell J."/>
            <person name="Bellgard S.E."/>
            <person name="Bellgard M.I."/>
        </authorList>
    </citation>
    <scope>NUCLEOTIDE SEQUENCE</scope>
    <source>
        <tissue evidence="1">Shoot tissue taken approximately 20 cm above the soil surface</tissue>
    </source>
</reference>
<protein>
    <submittedName>
        <fullName evidence="1">Uncharacterized protein</fullName>
    </submittedName>
</protein>
<name>A0A0A8ZB12_ARUDO</name>